<keyword evidence="3" id="KW-1185">Reference proteome</keyword>
<dbReference type="EMBL" id="JH930468">
    <property type="protein sequence ID" value="EKM61481.1"/>
    <property type="molecule type" value="Genomic_DNA"/>
</dbReference>
<dbReference type="Proteomes" id="UP000008370">
    <property type="component" value="Unassembled WGS sequence"/>
</dbReference>
<name>K5VEN1_PHACS</name>
<dbReference type="KEGG" id="pco:PHACADRAFT_180595"/>
<evidence type="ECO:0000313" key="3">
    <source>
        <dbReference type="Proteomes" id="UP000008370"/>
    </source>
</evidence>
<protein>
    <submittedName>
        <fullName evidence="2">Uncharacterized protein</fullName>
    </submittedName>
</protein>
<dbReference type="GeneID" id="18909968"/>
<dbReference type="OrthoDB" id="636685at2759"/>
<dbReference type="AlphaFoldDB" id="K5VEN1"/>
<proteinExistence type="predicted"/>
<evidence type="ECO:0000313" key="2">
    <source>
        <dbReference type="EMBL" id="EKM61481.1"/>
    </source>
</evidence>
<reference evidence="2 3" key="1">
    <citation type="journal article" date="2012" name="BMC Genomics">
        <title>Comparative genomics of the white-rot fungi, Phanerochaete carnosa and P. chrysosporium, to elucidate the genetic basis of the distinct wood types they colonize.</title>
        <authorList>
            <person name="Suzuki H."/>
            <person name="MacDonald J."/>
            <person name="Syed K."/>
            <person name="Salamov A."/>
            <person name="Hori C."/>
            <person name="Aerts A."/>
            <person name="Henrissat B."/>
            <person name="Wiebenga A."/>
            <person name="vanKuyk P.A."/>
            <person name="Barry K."/>
            <person name="Lindquist E."/>
            <person name="LaButti K."/>
            <person name="Lapidus A."/>
            <person name="Lucas S."/>
            <person name="Coutinho P."/>
            <person name="Gong Y."/>
            <person name="Samejima M."/>
            <person name="Mahadevan R."/>
            <person name="Abou-Zaid M."/>
            <person name="de Vries R.P."/>
            <person name="Igarashi K."/>
            <person name="Yadav J.S."/>
            <person name="Grigoriev I.V."/>
            <person name="Master E.R."/>
        </authorList>
    </citation>
    <scope>NUCLEOTIDE SEQUENCE [LARGE SCALE GENOMIC DNA]</scope>
    <source>
        <strain evidence="2 3">HHB-10118-sp</strain>
    </source>
</reference>
<sequence length="102" mass="11397">MSDHEHEHGVSMDTDAEMHHVEDFQVASPDPEATEERPAPGVPDENVPAERTKRKPKPTEPLAREPGKSLFPVSRMQRVLKADKARLFHHATLRKANGSGNE</sequence>
<dbReference type="HOGENOM" id="CLU_2278426_0_0_1"/>
<gene>
    <name evidence="2" type="ORF">PHACADRAFT_180595</name>
</gene>
<organism evidence="2 3">
    <name type="scientific">Phanerochaete carnosa (strain HHB-10118-sp)</name>
    <name type="common">White-rot fungus</name>
    <name type="synonym">Peniophora carnosa</name>
    <dbReference type="NCBI Taxonomy" id="650164"/>
    <lineage>
        <taxon>Eukaryota</taxon>
        <taxon>Fungi</taxon>
        <taxon>Dikarya</taxon>
        <taxon>Basidiomycota</taxon>
        <taxon>Agaricomycotina</taxon>
        <taxon>Agaricomycetes</taxon>
        <taxon>Polyporales</taxon>
        <taxon>Phanerochaetaceae</taxon>
        <taxon>Phanerochaete</taxon>
    </lineage>
</organism>
<dbReference type="RefSeq" id="XP_007390893.1">
    <property type="nucleotide sequence ID" value="XM_007390831.1"/>
</dbReference>
<accession>K5VEN1</accession>
<dbReference type="InParanoid" id="K5VEN1"/>
<feature type="compositionally biased region" description="Basic and acidic residues" evidence="1">
    <location>
        <begin position="1"/>
        <end position="23"/>
    </location>
</feature>
<evidence type="ECO:0000256" key="1">
    <source>
        <dbReference type="SAM" id="MobiDB-lite"/>
    </source>
</evidence>
<feature type="region of interest" description="Disordered" evidence="1">
    <location>
        <begin position="1"/>
        <end position="74"/>
    </location>
</feature>